<dbReference type="PROSITE" id="PS00112">
    <property type="entry name" value="PHOSPHAGEN_KINASE"/>
    <property type="match status" value="1"/>
</dbReference>
<keyword evidence="2 6" id="KW-0808">Transferase</keyword>
<dbReference type="PANTHER" id="PTHR11547:SF38">
    <property type="entry name" value="ARGININE KINASE 1-RELATED"/>
    <property type="match status" value="1"/>
</dbReference>
<evidence type="ECO:0000256" key="7">
    <source>
        <dbReference type="RuleBase" id="RU000505"/>
    </source>
</evidence>
<dbReference type="PANTHER" id="PTHR11547">
    <property type="entry name" value="ARGININE OR CREATINE KINASE"/>
    <property type="match status" value="1"/>
</dbReference>
<organism evidence="9 10">
    <name type="scientific">Henosepilachna vigintioctopunctata</name>
    <dbReference type="NCBI Taxonomy" id="420089"/>
    <lineage>
        <taxon>Eukaryota</taxon>
        <taxon>Metazoa</taxon>
        <taxon>Ecdysozoa</taxon>
        <taxon>Arthropoda</taxon>
        <taxon>Hexapoda</taxon>
        <taxon>Insecta</taxon>
        <taxon>Pterygota</taxon>
        <taxon>Neoptera</taxon>
        <taxon>Endopterygota</taxon>
        <taxon>Coleoptera</taxon>
        <taxon>Polyphaga</taxon>
        <taxon>Cucujiformia</taxon>
        <taxon>Coccinelloidea</taxon>
        <taxon>Coccinellidae</taxon>
        <taxon>Epilachninae</taxon>
        <taxon>Epilachnini</taxon>
        <taxon>Henosepilachna</taxon>
    </lineage>
</organism>
<gene>
    <name evidence="9" type="ORF">WA026_020076</name>
</gene>
<keyword evidence="4 6" id="KW-0418">Kinase</keyword>
<dbReference type="GO" id="GO:0005524">
    <property type="term" value="F:ATP binding"/>
    <property type="evidence" value="ECO:0007669"/>
    <property type="project" value="UniProtKB-UniRule"/>
</dbReference>
<reference evidence="9 10" key="1">
    <citation type="submission" date="2023-03" db="EMBL/GenBank/DDBJ databases">
        <title>Genome insight into feeding habits of ladybird beetles.</title>
        <authorList>
            <person name="Li H.-S."/>
            <person name="Huang Y.-H."/>
            <person name="Pang H."/>
        </authorList>
    </citation>
    <scope>NUCLEOTIDE SEQUENCE [LARGE SCALE GENOMIC DNA]</scope>
    <source>
        <strain evidence="9">SYSU_2023b</strain>
        <tissue evidence="9">Whole body</tissue>
    </source>
</reference>
<dbReference type="FunFam" id="3.30.590.10:FF:000006">
    <property type="entry name" value="Arginine kinase 1"/>
    <property type="match status" value="1"/>
</dbReference>
<dbReference type="Pfam" id="PF00217">
    <property type="entry name" value="ATP-gua_Ptrans"/>
    <property type="match status" value="1"/>
</dbReference>
<evidence type="ECO:0000259" key="8">
    <source>
        <dbReference type="PROSITE" id="PS51510"/>
    </source>
</evidence>
<dbReference type="GO" id="GO:0046314">
    <property type="term" value="P:phosphocreatine biosynthetic process"/>
    <property type="evidence" value="ECO:0007669"/>
    <property type="project" value="InterPro"/>
</dbReference>
<accession>A0AAW1UEY8</accession>
<dbReference type="GO" id="GO:0004111">
    <property type="term" value="F:creatine kinase activity"/>
    <property type="evidence" value="ECO:0007669"/>
    <property type="project" value="InterPro"/>
</dbReference>
<evidence type="ECO:0000256" key="2">
    <source>
        <dbReference type="ARBA" id="ARBA00022679"/>
    </source>
</evidence>
<evidence type="ECO:0000313" key="10">
    <source>
        <dbReference type="Proteomes" id="UP001431783"/>
    </source>
</evidence>
<dbReference type="Proteomes" id="UP001431783">
    <property type="component" value="Unassembled WGS sequence"/>
</dbReference>
<feature type="binding site" evidence="6">
    <location>
        <begin position="170"/>
        <end position="175"/>
    </location>
    <ligand>
        <name>ATP</name>
        <dbReference type="ChEBI" id="CHEBI:30616"/>
    </ligand>
</feature>
<dbReference type="InterPro" id="IPR022415">
    <property type="entry name" value="ATP-guanido_PTrfase_AS"/>
</dbReference>
<comment type="similarity">
    <text evidence="6 7">Belongs to the ATP:guanido phosphotransferase family.</text>
</comment>
<dbReference type="InterPro" id="IPR014746">
    <property type="entry name" value="Gln_synth/guanido_kin_cat_dom"/>
</dbReference>
<feature type="binding site" evidence="6">
    <location>
        <position position="46"/>
    </location>
    <ligand>
        <name>ATP</name>
        <dbReference type="ChEBI" id="CHEBI:30616"/>
    </ligand>
</feature>
<proteinExistence type="inferred from homology"/>
<evidence type="ECO:0000256" key="5">
    <source>
        <dbReference type="ARBA" id="ARBA00022840"/>
    </source>
</evidence>
<keyword evidence="5 6" id="KW-0067">ATP-binding</keyword>
<name>A0AAW1UEY8_9CUCU</name>
<sequence>MNESHYREIEVKMKQIFLNFTGDLEGEYISLVDMTRDEQNQLINEHFLFKGGDKFLQSARSYRYWPIGRGVFMNNNKTFLIWVNSEDHLKIISMQPGGNLASIYKRMIDGVRVLERQLTFPSSSRLGFLTFCPSNLGTTVRASVHIKLPKLSLLKEKLESVAQKYHLQYRSTRVEETEPEDDVYDISNKRRLGLNEEEAIREMQDGILEIIRIEESLE</sequence>
<dbReference type="PROSITE" id="PS51510">
    <property type="entry name" value="PHOSPHAGEN_KINASE_C"/>
    <property type="match status" value="1"/>
</dbReference>
<dbReference type="AlphaFoldDB" id="A0AAW1UEY8"/>
<keyword evidence="10" id="KW-1185">Reference proteome</keyword>
<protein>
    <recommendedName>
        <fullName evidence="1">arginine kinase</fullName>
        <ecNumber evidence="1">2.7.3.3</ecNumber>
    </recommendedName>
</protein>
<dbReference type="Gene3D" id="3.30.590.10">
    <property type="entry name" value="Glutamine synthetase/guanido kinase, catalytic domain"/>
    <property type="match status" value="1"/>
</dbReference>
<comment type="caution">
    <text evidence="9">The sequence shown here is derived from an EMBL/GenBank/DDBJ whole genome shotgun (WGS) entry which is preliminary data.</text>
</comment>
<dbReference type="SUPFAM" id="SSF55931">
    <property type="entry name" value="Glutamine synthetase/guanido kinase"/>
    <property type="match status" value="1"/>
</dbReference>
<evidence type="ECO:0000256" key="4">
    <source>
        <dbReference type="ARBA" id="ARBA00022777"/>
    </source>
</evidence>
<comment type="caution">
    <text evidence="6">Lacks conserved residue(s) required for the propagation of feature annotation.</text>
</comment>
<evidence type="ECO:0000256" key="3">
    <source>
        <dbReference type="ARBA" id="ARBA00022741"/>
    </source>
</evidence>
<feature type="domain" description="Phosphagen kinase C-terminal" evidence="8">
    <location>
        <begin position="1"/>
        <end position="217"/>
    </location>
</feature>
<evidence type="ECO:0000256" key="6">
    <source>
        <dbReference type="PROSITE-ProRule" id="PRU00843"/>
    </source>
</evidence>
<dbReference type="EC" id="2.7.3.3" evidence="1"/>
<dbReference type="InterPro" id="IPR022414">
    <property type="entry name" value="ATP-guanido_PTrfase_cat"/>
</dbReference>
<feature type="binding site" evidence="6">
    <location>
        <begin position="141"/>
        <end position="145"/>
    </location>
    <ligand>
        <name>ATP</name>
        <dbReference type="ChEBI" id="CHEBI:30616"/>
    </ligand>
</feature>
<dbReference type="GO" id="GO:0004054">
    <property type="term" value="F:arginine kinase activity"/>
    <property type="evidence" value="ECO:0007669"/>
    <property type="project" value="UniProtKB-EC"/>
</dbReference>
<evidence type="ECO:0000313" key="9">
    <source>
        <dbReference type="EMBL" id="KAK9877844.1"/>
    </source>
</evidence>
<evidence type="ECO:0000256" key="1">
    <source>
        <dbReference type="ARBA" id="ARBA00012230"/>
    </source>
</evidence>
<dbReference type="InterPro" id="IPR000749">
    <property type="entry name" value="ATP-guanido_PTrfase"/>
</dbReference>
<keyword evidence="3 6" id="KW-0547">Nucleotide-binding</keyword>
<dbReference type="GO" id="GO:0005615">
    <property type="term" value="C:extracellular space"/>
    <property type="evidence" value="ECO:0007669"/>
    <property type="project" value="TreeGrafter"/>
</dbReference>
<dbReference type="EMBL" id="JARQZJ010000044">
    <property type="protein sequence ID" value="KAK9877844.1"/>
    <property type="molecule type" value="Genomic_DNA"/>
</dbReference>